<proteinExistence type="inferred from homology"/>
<evidence type="ECO:0000259" key="8">
    <source>
        <dbReference type="PROSITE" id="PS51074"/>
    </source>
</evidence>
<reference evidence="10" key="1">
    <citation type="submission" date="2018-11" db="EMBL/GenBank/DDBJ databases">
        <authorList>
            <consortium name="Genoscope - CEA"/>
            <person name="William W."/>
        </authorList>
    </citation>
    <scope>NUCLEOTIDE SEQUENCE</scope>
</reference>
<comment type="pathway">
    <text evidence="1">Protein modification; peptidyl-diphthamide biosynthesis.</text>
</comment>
<accession>A0A3P6B9S4</accession>
<dbReference type="FunFam" id="3.10.660.10:FF:000001">
    <property type="entry name" value="Diphthamide biosynthesis 3"/>
    <property type="match status" value="1"/>
</dbReference>
<evidence type="ECO:0000256" key="3">
    <source>
        <dbReference type="ARBA" id="ARBA00023004"/>
    </source>
</evidence>
<dbReference type="InterPro" id="IPR036671">
    <property type="entry name" value="DPH_MB_sf"/>
</dbReference>
<comment type="catalytic activity">
    <reaction evidence="7">
        <text>2 [3Fe-4S](0)-[protein] + 2 Fe(2+)-[Dph3] + NADH = 2 [4Fe-4S](1+)-[protein] + 2 [Dph3] + NAD(+) + H(+)</text>
        <dbReference type="Rhea" id="RHEA:71239"/>
        <dbReference type="Rhea" id="RHEA-COMP:17997"/>
        <dbReference type="Rhea" id="RHEA-COMP:17998"/>
        <dbReference type="Rhea" id="RHEA-COMP:18001"/>
        <dbReference type="Rhea" id="RHEA-COMP:18002"/>
        <dbReference type="ChEBI" id="CHEBI:15378"/>
        <dbReference type="ChEBI" id="CHEBI:29033"/>
        <dbReference type="ChEBI" id="CHEBI:33723"/>
        <dbReference type="ChEBI" id="CHEBI:47402"/>
        <dbReference type="ChEBI" id="CHEBI:57540"/>
        <dbReference type="ChEBI" id="CHEBI:57945"/>
        <dbReference type="ChEBI" id="CHEBI:83228"/>
    </reaction>
</comment>
<dbReference type="GO" id="GO:0046872">
    <property type="term" value="F:metal ion binding"/>
    <property type="evidence" value="ECO:0007669"/>
    <property type="project" value="UniProtKB-KW"/>
</dbReference>
<evidence type="ECO:0000256" key="5">
    <source>
        <dbReference type="ARBA" id="ARBA00036267"/>
    </source>
</evidence>
<dbReference type="InterPro" id="IPR007872">
    <property type="entry name" value="DPH_MB_dom"/>
</dbReference>
<organism evidence="10">
    <name type="scientific">Brassica campestris</name>
    <name type="common">Field mustard</name>
    <dbReference type="NCBI Taxonomy" id="3711"/>
    <lineage>
        <taxon>Eukaryota</taxon>
        <taxon>Viridiplantae</taxon>
        <taxon>Streptophyta</taxon>
        <taxon>Embryophyta</taxon>
        <taxon>Tracheophyta</taxon>
        <taxon>Spermatophyta</taxon>
        <taxon>Magnoliopsida</taxon>
        <taxon>eudicotyledons</taxon>
        <taxon>Gunneridae</taxon>
        <taxon>Pentapetalae</taxon>
        <taxon>rosids</taxon>
        <taxon>malvids</taxon>
        <taxon>Brassicales</taxon>
        <taxon>Brassicaceae</taxon>
        <taxon>Brassiceae</taxon>
        <taxon>Brassica</taxon>
    </lineage>
</organism>
<keyword evidence="3" id="KW-0408">Iron</keyword>
<dbReference type="PANTHER" id="PTHR21454:SF31">
    <property type="entry name" value="DIPHTHAMIDE BIOSYNTHESIS PROTEIN 3"/>
    <property type="match status" value="1"/>
</dbReference>
<dbReference type="EMBL" id="LR031574">
    <property type="protein sequence ID" value="VDC95964.1"/>
    <property type="molecule type" value="Genomic_DNA"/>
</dbReference>
<dbReference type="EMBL" id="LS974623">
    <property type="protein sequence ID" value="CAG7900910.1"/>
    <property type="molecule type" value="Genomic_DNA"/>
</dbReference>
<dbReference type="Proteomes" id="UP000694005">
    <property type="component" value="Chromosome A07"/>
</dbReference>
<evidence type="ECO:0000313" key="9">
    <source>
        <dbReference type="EMBL" id="CAG7900910.1"/>
    </source>
</evidence>
<evidence type="ECO:0000256" key="1">
    <source>
        <dbReference type="ARBA" id="ARBA00005156"/>
    </source>
</evidence>
<comment type="similarity">
    <text evidence="4">Belongs to the DPH3 family.</text>
</comment>
<dbReference type="InterPro" id="IPR044248">
    <property type="entry name" value="DPH3/4-like"/>
</dbReference>
<dbReference type="PANTHER" id="PTHR21454">
    <property type="entry name" value="DPH3 HOMOLOG-RELATED"/>
    <property type="match status" value="1"/>
</dbReference>
<name>A0A3P6B9S4_BRACM</name>
<dbReference type="Gene3D" id="3.10.660.10">
    <property type="entry name" value="DPH Zinc finger"/>
    <property type="match status" value="1"/>
</dbReference>
<dbReference type="SUPFAM" id="SSF144217">
    <property type="entry name" value="CSL zinc finger"/>
    <property type="match status" value="1"/>
</dbReference>
<feature type="domain" description="DPH-type MB" evidence="8">
    <location>
        <begin position="2"/>
        <end position="58"/>
    </location>
</feature>
<gene>
    <name evidence="10" type="ORF">BRAA07T28279Z</name>
    <name evidence="9" type="ORF">BRAPAZ1V2_A07P05540.2</name>
</gene>
<comment type="catalytic activity">
    <reaction evidence="5">
        <text>[3Fe-4S](1+)-[protein] + Fe(2+)-[Dph3] = [3Fe-4S](0)-[protein] + Fe(3+)-[Dph3]</text>
        <dbReference type="Rhea" id="RHEA:71235"/>
        <dbReference type="Rhea" id="RHEA-COMP:17996"/>
        <dbReference type="Rhea" id="RHEA-COMP:17997"/>
        <dbReference type="Rhea" id="RHEA-COMP:18002"/>
        <dbReference type="Rhea" id="RHEA-COMP:18003"/>
        <dbReference type="ChEBI" id="CHEBI:29033"/>
        <dbReference type="ChEBI" id="CHEBI:29034"/>
        <dbReference type="ChEBI" id="CHEBI:33751"/>
        <dbReference type="ChEBI" id="CHEBI:47402"/>
        <dbReference type="ChEBI" id="CHEBI:83228"/>
    </reaction>
</comment>
<evidence type="ECO:0000256" key="2">
    <source>
        <dbReference type="ARBA" id="ARBA00022723"/>
    </source>
</evidence>
<dbReference type="Pfam" id="PF05207">
    <property type="entry name" value="Zn_ribbon_CSL"/>
    <property type="match status" value="1"/>
</dbReference>
<evidence type="ECO:0000256" key="4">
    <source>
        <dbReference type="ARBA" id="ARBA00024032"/>
    </source>
</evidence>
<evidence type="ECO:0000256" key="6">
    <source>
        <dbReference type="ARBA" id="ARBA00041070"/>
    </source>
</evidence>
<keyword evidence="2" id="KW-0479">Metal-binding</keyword>
<sequence>MSYDDVEIEDMEWNEEIQAYTYPCPCGDLFQITKEDLRLGEEIANCPSCSLYITVIYNMEDFQNDTKNNNEPKSRQAVAIIKYLHVNKTKHLKTKCTGCSFSDYSHENMFASKKSTSLVMPLISLLKKIAMNHFLCDDWCTEYSPCSDTQISKRDGFIVGVAISSREAFFLDQVQLYPCDSRLGLAAKMAQLVLFRPKIKEVKRLFRILLPCEKSEAGGYMVGFAGSKYAIRSFFYFFLSNTQ</sequence>
<protein>
    <recommendedName>
        <fullName evidence="6">Diphthamide biosynthesis protein 3</fullName>
    </recommendedName>
</protein>
<evidence type="ECO:0000256" key="7">
    <source>
        <dbReference type="ARBA" id="ARBA00048125"/>
    </source>
</evidence>
<evidence type="ECO:0000313" key="10">
    <source>
        <dbReference type="EMBL" id="VDC95964.1"/>
    </source>
</evidence>
<dbReference type="GO" id="GO:0017183">
    <property type="term" value="P:protein histidyl modification to diphthamide"/>
    <property type="evidence" value="ECO:0007669"/>
    <property type="project" value="InterPro"/>
</dbReference>
<dbReference type="AlphaFoldDB" id="A0A3P6B9S4"/>
<dbReference type="PROSITE" id="PS51074">
    <property type="entry name" value="DPH_MB"/>
    <property type="match status" value="1"/>
</dbReference>
<dbReference type="Gramene" id="A07p05540.2_BraZ1">
    <property type="protein sequence ID" value="A07p05540.2_BraZ1.CDS"/>
    <property type="gene ID" value="A07g05540.2_BraZ1"/>
</dbReference>